<dbReference type="GeneID" id="66979045"/>
<dbReference type="InterPro" id="IPR019826">
    <property type="entry name" value="Carboxylesterase_B_AS"/>
</dbReference>
<dbReference type="Pfam" id="PF00135">
    <property type="entry name" value="COesterase"/>
    <property type="match status" value="1"/>
</dbReference>
<dbReference type="PANTHER" id="PTHR11559">
    <property type="entry name" value="CARBOXYLESTERASE"/>
    <property type="match status" value="1"/>
</dbReference>
<comment type="similarity">
    <text evidence="1 3">Belongs to the type-B carboxylesterase/lipase family.</text>
</comment>
<organism evidence="5 6">
    <name type="scientific">Aspergillus chevalieri</name>
    <name type="common">Eurotium chevalieri</name>
    <dbReference type="NCBI Taxonomy" id="182096"/>
    <lineage>
        <taxon>Eukaryota</taxon>
        <taxon>Fungi</taxon>
        <taxon>Dikarya</taxon>
        <taxon>Ascomycota</taxon>
        <taxon>Pezizomycotina</taxon>
        <taxon>Eurotiomycetes</taxon>
        <taxon>Eurotiomycetidae</taxon>
        <taxon>Eurotiales</taxon>
        <taxon>Aspergillaceae</taxon>
        <taxon>Aspergillus</taxon>
        <taxon>Aspergillus subgen. Aspergillus</taxon>
    </lineage>
</organism>
<dbReference type="GO" id="GO:0016787">
    <property type="term" value="F:hydrolase activity"/>
    <property type="evidence" value="ECO:0007669"/>
    <property type="project" value="UniProtKB-KW"/>
</dbReference>
<evidence type="ECO:0000313" key="6">
    <source>
        <dbReference type="Proteomes" id="UP000637239"/>
    </source>
</evidence>
<dbReference type="EMBL" id="AP024417">
    <property type="protein sequence ID" value="BCR84686.1"/>
    <property type="molecule type" value="Genomic_DNA"/>
</dbReference>
<feature type="signal peptide" evidence="3">
    <location>
        <begin position="1"/>
        <end position="17"/>
    </location>
</feature>
<keyword evidence="2 3" id="KW-0378">Hydrolase</keyword>
<evidence type="ECO:0000259" key="4">
    <source>
        <dbReference type="Pfam" id="PF00135"/>
    </source>
</evidence>
<dbReference type="FunFam" id="3.40.50.1820:FF:000292">
    <property type="entry name" value="Carboxylic ester hydrolase"/>
    <property type="match status" value="1"/>
</dbReference>
<evidence type="ECO:0000256" key="2">
    <source>
        <dbReference type="ARBA" id="ARBA00022801"/>
    </source>
</evidence>
<proteinExistence type="inferred from homology"/>
<evidence type="ECO:0000256" key="1">
    <source>
        <dbReference type="ARBA" id="ARBA00005964"/>
    </source>
</evidence>
<dbReference type="AlphaFoldDB" id="A0A7R7VH97"/>
<reference evidence="5" key="1">
    <citation type="submission" date="2021-01" db="EMBL/GenBank/DDBJ databases">
        <authorList>
            <consortium name="Aspergillus chevalieri M1 genome sequencing consortium"/>
            <person name="Kazuki M."/>
            <person name="Futagami T."/>
        </authorList>
    </citation>
    <scope>NUCLEOTIDE SEQUENCE</scope>
    <source>
        <strain evidence="5">M1</strain>
    </source>
</reference>
<evidence type="ECO:0000313" key="5">
    <source>
        <dbReference type="EMBL" id="BCR84686.1"/>
    </source>
</evidence>
<reference evidence="5" key="2">
    <citation type="submission" date="2021-02" db="EMBL/GenBank/DDBJ databases">
        <title>Aspergillus chevalieri M1 genome sequence.</title>
        <authorList>
            <person name="Kadooka C."/>
            <person name="Mori K."/>
            <person name="Futagami T."/>
        </authorList>
    </citation>
    <scope>NUCLEOTIDE SEQUENCE</scope>
    <source>
        <strain evidence="5">M1</strain>
    </source>
</reference>
<name>A0A7R7VH97_ASPCH</name>
<protein>
    <recommendedName>
        <fullName evidence="3">Carboxylic ester hydrolase</fullName>
        <ecNumber evidence="3">3.1.1.-</ecNumber>
    </recommendedName>
</protein>
<dbReference type="InterPro" id="IPR002018">
    <property type="entry name" value="CarbesteraseB"/>
</dbReference>
<feature type="domain" description="Carboxylesterase type B" evidence="4">
    <location>
        <begin position="26"/>
        <end position="527"/>
    </location>
</feature>
<keyword evidence="6" id="KW-1185">Reference proteome</keyword>
<dbReference type="SUPFAM" id="SSF53474">
    <property type="entry name" value="alpha/beta-Hydrolases"/>
    <property type="match status" value="1"/>
</dbReference>
<feature type="chain" id="PRO_5031608828" description="Carboxylic ester hydrolase" evidence="3">
    <location>
        <begin position="18"/>
        <end position="565"/>
    </location>
</feature>
<accession>A0A7R7VH97</accession>
<dbReference type="InterPro" id="IPR050309">
    <property type="entry name" value="Type-B_Carboxylest/Lipase"/>
</dbReference>
<evidence type="ECO:0000256" key="3">
    <source>
        <dbReference type="RuleBase" id="RU361235"/>
    </source>
</evidence>
<dbReference type="PROSITE" id="PS00122">
    <property type="entry name" value="CARBOXYLESTERASE_B_1"/>
    <property type="match status" value="1"/>
</dbReference>
<dbReference type="InterPro" id="IPR029058">
    <property type="entry name" value="AB_hydrolase_fold"/>
</dbReference>
<dbReference type="EC" id="3.1.1.-" evidence="3"/>
<dbReference type="Gene3D" id="3.40.50.1820">
    <property type="entry name" value="alpha/beta hydrolase"/>
    <property type="match status" value="1"/>
</dbReference>
<dbReference type="RefSeq" id="XP_043133208.1">
    <property type="nucleotide sequence ID" value="XM_043284415.1"/>
</dbReference>
<keyword evidence="3" id="KW-0732">Signal</keyword>
<sequence length="565" mass="61704">MIRSVVGLLALWAGVQAAPTRRDTSSPVVSVKNGSYAGVTNTKYNQDFFLGIPYAQQPVGDLRFTVPQSLNETWDGERDAKAYSDICVGYGTDSIWYPMSEACLTLNVIRDSSVDENSKLPVGVWIHGGGFYQGSGADERYNMSAIVSNANKIGKPFIAVTINYRLSTWGFLSSHEVAESGNTNLGLRDQRLALHWIRENIASFGGDPDKVTIWGESAGAMSVGYHLTAYGGRDDRLFRGGIMESGGSISASALGDETSYQDEFDALVKEIGCEGSGKGALQCLREVPFEELNGALNGTGGSPAYGFSPVIDGDFIRKRGSVSLNDHEFVQVPVIAGTNSDEGTSFGPTGINTTDQFYDYLTGNQSDPPLPSPVAKNLLSLYPDDPSQGIPAYLGDARIASKGLQWRRTNAYAGDYMMHANRRRQCEVWAETSTPAYCYRFNVRSADMPYTSGSAHFEEVAFVFNNIAGLGYHYGKPFKAETPESWVRLSEMMASMWAGFIYELDPNGVGLYSGDFVRWDGYADGNEVDILFDADANATTSRMEGDTWRGDAIEYINSIADVYER</sequence>
<dbReference type="Proteomes" id="UP000637239">
    <property type="component" value="Chromosome 2"/>
</dbReference>
<dbReference type="KEGG" id="ache:ACHE_20144A"/>
<gene>
    <name evidence="5" type="ORF">ACHE_20144A</name>
</gene>